<feature type="compositionally biased region" description="Basic and acidic residues" evidence="1">
    <location>
        <begin position="16"/>
        <end position="33"/>
    </location>
</feature>
<feature type="domain" description="PD-(D/E)XK endonuclease-like" evidence="2">
    <location>
        <begin position="30"/>
        <end position="159"/>
    </location>
</feature>
<gene>
    <name evidence="3" type="ORF">AABB28_14420</name>
</gene>
<evidence type="ECO:0000313" key="4">
    <source>
        <dbReference type="Proteomes" id="UP001451782"/>
    </source>
</evidence>
<keyword evidence="4" id="KW-1185">Reference proteome</keyword>
<dbReference type="Gene3D" id="3.90.320.10">
    <property type="match status" value="1"/>
</dbReference>
<protein>
    <submittedName>
        <fullName evidence="3">PD-(D/E)XK nuclease family protein</fullName>
    </submittedName>
</protein>
<dbReference type="Pfam" id="PF12705">
    <property type="entry name" value="PDDEXK_1"/>
    <property type="match status" value="1"/>
</dbReference>
<evidence type="ECO:0000256" key="1">
    <source>
        <dbReference type="SAM" id="MobiDB-lite"/>
    </source>
</evidence>
<evidence type="ECO:0000259" key="2">
    <source>
        <dbReference type="Pfam" id="PF12705"/>
    </source>
</evidence>
<dbReference type="InterPro" id="IPR011335">
    <property type="entry name" value="Restrct_endonuc-II-like"/>
</dbReference>
<dbReference type="SUPFAM" id="SSF52980">
    <property type="entry name" value="Restriction endonuclease-like"/>
    <property type="match status" value="1"/>
</dbReference>
<dbReference type="InterPro" id="IPR011604">
    <property type="entry name" value="PDDEXK-like_dom_sf"/>
</dbReference>
<feature type="region of interest" description="Disordered" evidence="1">
    <location>
        <begin position="1"/>
        <end position="33"/>
    </location>
</feature>
<dbReference type="Proteomes" id="UP001451782">
    <property type="component" value="Chromosome"/>
</dbReference>
<organism evidence="3 4">
    <name type="scientific">Yoonia algicola</name>
    <dbReference type="NCBI Taxonomy" id="3137368"/>
    <lineage>
        <taxon>Bacteria</taxon>
        <taxon>Pseudomonadati</taxon>
        <taxon>Pseudomonadota</taxon>
        <taxon>Alphaproteobacteria</taxon>
        <taxon>Rhodobacterales</taxon>
        <taxon>Paracoccaceae</taxon>
        <taxon>Yoonia</taxon>
    </lineage>
</organism>
<reference evidence="3 4" key="1">
    <citation type="submission" date="2024-04" db="EMBL/GenBank/DDBJ databases">
        <title>Phylogenomic analyses of a clade within the roseobacter group suggest taxonomic reassignments of species of the genera Aestuariivita, Citreicella, Loktanella, Nautella, Pelagibaca, Ruegeria, Thalassobius, Thiobacimonas and Tropicibacter, and the proposal o.</title>
        <authorList>
            <person name="Jeon C.O."/>
        </authorList>
    </citation>
    <scope>NUCLEOTIDE SEQUENCE [LARGE SCALE GENOMIC DNA]</scope>
    <source>
        <strain evidence="3 4">G8-12</strain>
    </source>
</reference>
<evidence type="ECO:0000313" key="3">
    <source>
        <dbReference type="EMBL" id="WZU63044.1"/>
    </source>
</evidence>
<name>A0AAN0NHW7_9RHOB</name>
<dbReference type="InterPro" id="IPR038726">
    <property type="entry name" value="PDDEXK_AddAB-type"/>
</dbReference>
<sequence length="193" mass="21094">MPIPTPAKTISPSELPGDKILKGDPAGDNKEDAMERGTQIHLLLEHLPMAEPANRRDLGLQLLQNNDTVLVEEVMALIDKPELAWLWDATALTEVDITADIPGLGRVHGAIDRLLIGSDTITAIDYKSNRLVPTKPEDTPIGLARQLAAYDNALQQIYPDHTIKTAILWTHTGTLTVLSRQHLHEALNALATS</sequence>
<dbReference type="KEGG" id="yag:AABB28_14420"/>
<accession>A0AAN0NHW7</accession>
<proteinExistence type="predicted"/>
<dbReference type="AlphaFoldDB" id="A0AAN0NHW7"/>
<dbReference type="EMBL" id="CP151762">
    <property type="protein sequence ID" value="WZU63044.1"/>
    <property type="molecule type" value="Genomic_DNA"/>
</dbReference>